<evidence type="ECO:0000256" key="7">
    <source>
        <dbReference type="SAM" id="MobiDB-lite"/>
    </source>
</evidence>
<keyword evidence="3 8" id="KW-0812">Transmembrane</keyword>
<dbReference type="Gene3D" id="1.20.1540.10">
    <property type="entry name" value="Rhomboid-like"/>
    <property type="match status" value="1"/>
</dbReference>
<feature type="transmembrane region" description="Helical" evidence="8">
    <location>
        <begin position="166"/>
        <end position="183"/>
    </location>
</feature>
<feature type="transmembrane region" description="Helical" evidence="8">
    <location>
        <begin position="189"/>
        <end position="207"/>
    </location>
</feature>
<dbReference type="GO" id="GO:0004252">
    <property type="term" value="F:serine-type endopeptidase activity"/>
    <property type="evidence" value="ECO:0007669"/>
    <property type="project" value="InterPro"/>
</dbReference>
<dbReference type="RefSeq" id="WP_064230907.1">
    <property type="nucleotide sequence ID" value="NZ_LVZK01000001.1"/>
</dbReference>
<evidence type="ECO:0000313" key="10">
    <source>
        <dbReference type="EMBL" id="OAP85995.1"/>
    </source>
</evidence>
<dbReference type="Proteomes" id="UP000078368">
    <property type="component" value="Unassembled WGS sequence"/>
</dbReference>
<dbReference type="PANTHER" id="PTHR43731:SF14">
    <property type="entry name" value="PRESENILIN-ASSOCIATED RHOMBOID-LIKE PROTEIN, MITOCHONDRIAL"/>
    <property type="match status" value="1"/>
</dbReference>
<evidence type="ECO:0000256" key="4">
    <source>
        <dbReference type="ARBA" id="ARBA00022801"/>
    </source>
</evidence>
<protein>
    <recommendedName>
        <fullName evidence="9">Peptidase S54 rhomboid domain-containing protein</fullName>
    </recommendedName>
</protein>
<comment type="similarity">
    <text evidence="2">Belongs to the peptidase S54 family.</text>
</comment>
<dbReference type="InterPro" id="IPR050925">
    <property type="entry name" value="Rhomboid_protease_S54"/>
</dbReference>
<proteinExistence type="inferred from homology"/>
<feature type="region of interest" description="Disordered" evidence="7">
    <location>
        <begin position="1"/>
        <end position="20"/>
    </location>
</feature>
<evidence type="ECO:0000256" key="2">
    <source>
        <dbReference type="ARBA" id="ARBA00009045"/>
    </source>
</evidence>
<organism evidence="10 11">
    <name type="scientific">Peptidiphaga gingivicola</name>
    <dbReference type="NCBI Taxonomy" id="2741497"/>
    <lineage>
        <taxon>Bacteria</taxon>
        <taxon>Bacillati</taxon>
        <taxon>Actinomycetota</taxon>
        <taxon>Actinomycetes</taxon>
        <taxon>Actinomycetales</taxon>
        <taxon>Actinomycetaceae</taxon>
        <taxon>Peptidiphaga</taxon>
    </lineage>
</organism>
<dbReference type="STRING" id="1823756.A4H34_02110"/>
<dbReference type="InterPro" id="IPR022764">
    <property type="entry name" value="Peptidase_S54_rhomboid_dom"/>
</dbReference>
<dbReference type="InterPro" id="IPR035952">
    <property type="entry name" value="Rhomboid-like_sf"/>
</dbReference>
<evidence type="ECO:0000256" key="6">
    <source>
        <dbReference type="ARBA" id="ARBA00023136"/>
    </source>
</evidence>
<feature type="transmembrane region" description="Helical" evidence="8">
    <location>
        <begin position="219"/>
        <end position="241"/>
    </location>
</feature>
<gene>
    <name evidence="10" type="ORF">A4H34_02110</name>
</gene>
<comment type="caution">
    <text evidence="10">The sequence shown here is derived from an EMBL/GenBank/DDBJ whole genome shotgun (WGS) entry which is preliminary data.</text>
</comment>
<feature type="transmembrane region" description="Helical" evidence="8">
    <location>
        <begin position="136"/>
        <end position="159"/>
    </location>
</feature>
<dbReference type="Pfam" id="PF01694">
    <property type="entry name" value="Rhomboid"/>
    <property type="match status" value="1"/>
</dbReference>
<feature type="transmembrane region" description="Helical" evidence="8">
    <location>
        <begin position="73"/>
        <end position="99"/>
    </location>
</feature>
<evidence type="ECO:0000313" key="11">
    <source>
        <dbReference type="Proteomes" id="UP000078368"/>
    </source>
</evidence>
<evidence type="ECO:0000256" key="1">
    <source>
        <dbReference type="ARBA" id="ARBA00004141"/>
    </source>
</evidence>
<feature type="domain" description="Peptidase S54 rhomboid" evidence="9">
    <location>
        <begin position="70"/>
        <end position="208"/>
    </location>
</feature>
<reference evidence="10 11" key="1">
    <citation type="submission" date="2016-04" db="EMBL/GenBank/DDBJ databases">
        <title>Peptidophaga gingivicola gen. nov., sp. nov., isolated from human subgingival plaque.</title>
        <authorList>
            <person name="Beall C.J."/>
            <person name="Mokrzan E.M."/>
            <person name="Griffen A.L."/>
            <person name="Leys E.J."/>
        </authorList>
    </citation>
    <scope>NUCLEOTIDE SEQUENCE [LARGE SCALE GENOMIC DNA]</scope>
    <source>
        <strain evidence="10 11">BA112</strain>
    </source>
</reference>
<feature type="transmembrane region" description="Helical" evidence="8">
    <location>
        <begin position="111"/>
        <end position="130"/>
    </location>
</feature>
<dbReference type="AlphaFoldDB" id="A0A179B3N5"/>
<keyword evidence="5 8" id="KW-1133">Transmembrane helix</keyword>
<name>A0A179B3N5_9ACTO</name>
<evidence type="ECO:0000256" key="5">
    <source>
        <dbReference type="ARBA" id="ARBA00022989"/>
    </source>
</evidence>
<evidence type="ECO:0000259" key="9">
    <source>
        <dbReference type="Pfam" id="PF01694"/>
    </source>
</evidence>
<dbReference type="PANTHER" id="PTHR43731">
    <property type="entry name" value="RHOMBOID PROTEASE"/>
    <property type="match status" value="1"/>
</dbReference>
<dbReference type="SUPFAM" id="SSF144091">
    <property type="entry name" value="Rhomboid-like"/>
    <property type="match status" value="1"/>
</dbReference>
<sequence length="242" mass="25519">MDVPGVGETRDSGGGSAGGARRRLTVFSEHWPRAAVTMVLIAACVGVDLVTRVEGSIGSYLVFMPKLSEQEPYRFLASAFVHANFWHLLLNMYVLWVFGSVLEPVIGHARYLGIYLLSAVAGNAAVILTADPLGNSWFTATVGASGAVFGLLGAQLVVARVSGADLTGFLVFIALNAVISLSPDSGISWQSHAGGFVAGVVAMYAFSRARVLSPEKRRIVDVVAFAALSETLVVVVAVWGYS</sequence>
<feature type="transmembrane region" description="Helical" evidence="8">
    <location>
        <begin position="31"/>
        <end position="53"/>
    </location>
</feature>
<evidence type="ECO:0000256" key="8">
    <source>
        <dbReference type="SAM" id="Phobius"/>
    </source>
</evidence>
<dbReference type="GO" id="GO:0016020">
    <property type="term" value="C:membrane"/>
    <property type="evidence" value="ECO:0007669"/>
    <property type="project" value="UniProtKB-SubCell"/>
</dbReference>
<dbReference type="EMBL" id="LVZK01000001">
    <property type="protein sequence ID" value="OAP85995.1"/>
    <property type="molecule type" value="Genomic_DNA"/>
</dbReference>
<accession>A0A179B3N5</accession>
<keyword evidence="6 8" id="KW-0472">Membrane</keyword>
<comment type="subcellular location">
    <subcellularLocation>
        <location evidence="1">Membrane</location>
        <topology evidence="1">Multi-pass membrane protein</topology>
    </subcellularLocation>
</comment>
<keyword evidence="4" id="KW-0378">Hydrolase</keyword>
<keyword evidence="11" id="KW-1185">Reference proteome</keyword>
<evidence type="ECO:0000256" key="3">
    <source>
        <dbReference type="ARBA" id="ARBA00022692"/>
    </source>
</evidence>